<dbReference type="Pfam" id="PF00535">
    <property type="entry name" value="Glycos_transf_2"/>
    <property type="match status" value="1"/>
</dbReference>
<evidence type="ECO:0000313" key="3">
    <source>
        <dbReference type="Proteomes" id="UP000230556"/>
    </source>
</evidence>
<dbReference type="InterPro" id="IPR029044">
    <property type="entry name" value="Nucleotide-diphossugar_trans"/>
</dbReference>
<dbReference type="GO" id="GO:0016740">
    <property type="term" value="F:transferase activity"/>
    <property type="evidence" value="ECO:0007669"/>
    <property type="project" value="UniProtKB-KW"/>
</dbReference>
<comment type="caution">
    <text evidence="2">The sequence shown here is derived from an EMBL/GenBank/DDBJ whole genome shotgun (WGS) entry which is preliminary data.</text>
</comment>
<name>A0A2M7FQ07_9BACT</name>
<dbReference type="AlphaFoldDB" id="A0A2M7FQ07"/>
<proteinExistence type="predicted"/>
<feature type="domain" description="Glycosyltransferase 2-like" evidence="1">
    <location>
        <begin position="4"/>
        <end position="48"/>
    </location>
</feature>
<feature type="non-terminal residue" evidence="2">
    <location>
        <position position="48"/>
    </location>
</feature>
<accession>A0A2M7FQ07</accession>
<organism evidence="2 3">
    <name type="scientific">Candidatus Collierbacteria bacterium CG17_big_fil_post_rev_8_21_14_2_50_45_7</name>
    <dbReference type="NCBI Taxonomy" id="1974536"/>
    <lineage>
        <taxon>Bacteria</taxon>
        <taxon>Candidatus Collieribacteriota</taxon>
    </lineage>
</organism>
<keyword evidence="2" id="KW-0808">Transferase</keyword>
<evidence type="ECO:0000259" key="1">
    <source>
        <dbReference type="Pfam" id="PF00535"/>
    </source>
</evidence>
<dbReference type="InterPro" id="IPR001173">
    <property type="entry name" value="Glyco_trans_2-like"/>
</dbReference>
<dbReference type="SUPFAM" id="SSF53448">
    <property type="entry name" value="Nucleotide-diphospho-sugar transferases"/>
    <property type="match status" value="1"/>
</dbReference>
<reference evidence="3" key="1">
    <citation type="submission" date="2017-09" db="EMBL/GenBank/DDBJ databases">
        <title>Depth-based differentiation of microbial function through sediment-hosted aquifers and enrichment of novel symbionts in the deep terrestrial subsurface.</title>
        <authorList>
            <person name="Probst A.J."/>
            <person name="Ladd B."/>
            <person name="Jarett J.K."/>
            <person name="Geller-Mcgrath D.E."/>
            <person name="Sieber C.M.K."/>
            <person name="Emerson J.B."/>
            <person name="Anantharaman K."/>
            <person name="Thomas B.C."/>
            <person name="Malmstrom R."/>
            <person name="Stieglmeier M."/>
            <person name="Klingl A."/>
            <person name="Woyke T."/>
            <person name="Ryan C.M."/>
            <person name="Banfield J.F."/>
        </authorList>
    </citation>
    <scope>NUCLEOTIDE SEQUENCE [LARGE SCALE GENOMIC DNA]</scope>
</reference>
<evidence type="ECO:0000313" key="2">
    <source>
        <dbReference type="EMBL" id="PIW07820.1"/>
    </source>
</evidence>
<dbReference type="EMBL" id="PFFO01000096">
    <property type="protein sequence ID" value="PIW07820.1"/>
    <property type="molecule type" value="Genomic_DNA"/>
</dbReference>
<dbReference type="Proteomes" id="UP000230556">
    <property type="component" value="Unassembled WGS sequence"/>
</dbReference>
<sequence length="48" mass="5319">PQAKITFLSQSHGGPALARNLGAKQARSDILLFVDADMRFDKDYVKDL</sequence>
<dbReference type="Gene3D" id="3.90.550.10">
    <property type="entry name" value="Spore Coat Polysaccharide Biosynthesis Protein SpsA, Chain A"/>
    <property type="match status" value="1"/>
</dbReference>
<protein>
    <submittedName>
        <fullName evidence="2">Glycosyl transferase</fullName>
    </submittedName>
</protein>
<dbReference type="CDD" id="cd00761">
    <property type="entry name" value="Glyco_tranf_GTA_type"/>
    <property type="match status" value="1"/>
</dbReference>
<gene>
    <name evidence="2" type="ORF">COW38_02175</name>
</gene>
<feature type="non-terminal residue" evidence="2">
    <location>
        <position position="1"/>
    </location>
</feature>